<keyword evidence="3" id="KW-0456">Lyase</keyword>
<organism evidence="5 6">
    <name type="scientific">Spinacia oleracea</name>
    <name type="common">Spinach</name>
    <dbReference type="NCBI Taxonomy" id="3562"/>
    <lineage>
        <taxon>Eukaryota</taxon>
        <taxon>Viridiplantae</taxon>
        <taxon>Streptophyta</taxon>
        <taxon>Embryophyta</taxon>
        <taxon>Tracheophyta</taxon>
        <taxon>Spermatophyta</taxon>
        <taxon>Magnoliopsida</taxon>
        <taxon>eudicotyledons</taxon>
        <taxon>Gunneridae</taxon>
        <taxon>Pentapetalae</taxon>
        <taxon>Caryophyllales</taxon>
        <taxon>Chenopodiaceae</taxon>
        <taxon>Chenopodioideae</taxon>
        <taxon>Anserineae</taxon>
        <taxon>Spinacia</taxon>
    </lineage>
</organism>
<keyword evidence="4" id="KW-0812">Transmembrane</keyword>
<evidence type="ECO:0000256" key="3">
    <source>
        <dbReference type="ARBA" id="ARBA00023239"/>
    </source>
</evidence>
<sequence length="333" mass="37795">MYKFKQMSIEVATLSDCKFWWYIIAKQFFSSELSFRQCLNMRRQQRFLCSDEEIDRPELLSLVQLHNAQFQYIVTLTQKWFTDLLFCKDVLRLSSLVILLLNIAGPCGYMFGLIWSISARFAHTNPLHLDVFQSVVHYEAEVVAMTAALLGSKEKASGGQVCGSMTSGGTESILLVVKSSRDYMRTKKGIKKPEMIIPVSAHSAYDKASQYFNIKLWRLLVISELQADVKANMRYINKNTIMELGQLATSFGVCFHVDLCLGGFVLPFARKLGYWLVSNSTLYFSVQGVTSMFVDVHKYGLSPKGTVVQFSTEIMKIRKCLVSDIVELVPLSE</sequence>
<evidence type="ECO:0000256" key="2">
    <source>
        <dbReference type="ARBA" id="ARBA00022898"/>
    </source>
</evidence>
<dbReference type="InterPro" id="IPR050477">
    <property type="entry name" value="GrpII_AminoAcid_Decarb"/>
</dbReference>
<dbReference type="GeneID" id="130469629"/>
<protein>
    <submittedName>
        <fullName evidence="6">Sphingosine-1-phosphate lyase-like</fullName>
    </submittedName>
</protein>
<dbReference type="PANTHER" id="PTHR42735">
    <property type="match status" value="1"/>
</dbReference>
<dbReference type="Proteomes" id="UP000813463">
    <property type="component" value="Chromosome 3"/>
</dbReference>
<gene>
    <name evidence="6" type="primary">LOC130469629</name>
</gene>
<dbReference type="Gene3D" id="3.40.640.10">
    <property type="entry name" value="Type I PLP-dependent aspartate aminotransferase-like (Major domain)"/>
    <property type="match status" value="2"/>
</dbReference>
<dbReference type="SUPFAM" id="SSF53383">
    <property type="entry name" value="PLP-dependent transferases"/>
    <property type="match status" value="1"/>
</dbReference>
<keyword evidence="4" id="KW-0472">Membrane</keyword>
<reference evidence="6" key="2">
    <citation type="submission" date="2025-08" db="UniProtKB">
        <authorList>
            <consortium name="RefSeq"/>
        </authorList>
    </citation>
    <scope>IDENTIFICATION</scope>
    <source>
        <tissue evidence="6">Leaf</tissue>
    </source>
</reference>
<feature type="transmembrane region" description="Helical" evidence="4">
    <location>
        <begin position="96"/>
        <end position="117"/>
    </location>
</feature>
<proteinExistence type="predicted"/>
<reference evidence="5" key="1">
    <citation type="journal article" date="2021" name="Nat. Commun.">
        <title>Genomic analyses provide insights into spinach domestication and the genetic basis of agronomic traits.</title>
        <authorList>
            <person name="Cai X."/>
            <person name="Sun X."/>
            <person name="Xu C."/>
            <person name="Sun H."/>
            <person name="Wang X."/>
            <person name="Ge C."/>
            <person name="Zhang Z."/>
            <person name="Wang Q."/>
            <person name="Fei Z."/>
            <person name="Jiao C."/>
            <person name="Wang Q."/>
        </authorList>
    </citation>
    <scope>NUCLEOTIDE SEQUENCE [LARGE SCALE GENOMIC DNA]</scope>
    <source>
        <strain evidence="5">cv. Varoflay</strain>
    </source>
</reference>
<evidence type="ECO:0000256" key="4">
    <source>
        <dbReference type="SAM" id="Phobius"/>
    </source>
</evidence>
<evidence type="ECO:0000256" key="1">
    <source>
        <dbReference type="ARBA" id="ARBA00001933"/>
    </source>
</evidence>
<keyword evidence="5" id="KW-1185">Reference proteome</keyword>
<evidence type="ECO:0000313" key="6">
    <source>
        <dbReference type="RefSeq" id="XP_056695004.1"/>
    </source>
</evidence>
<accession>A0ABM3RHB8</accession>
<dbReference type="PANTHER" id="PTHR42735:SF6">
    <property type="entry name" value="SPHINGOSINE-1-PHOSPHATE LYASE 1"/>
    <property type="match status" value="1"/>
</dbReference>
<keyword evidence="2" id="KW-0663">Pyridoxal phosphate</keyword>
<dbReference type="RefSeq" id="XP_056695004.1">
    <property type="nucleotide sequence ID" value="XM_056839026.1"/>
</dbReference>
<evidence type="ECO:0000313" key="5">
    <source>
        <dbReference type="Proteomes" id="UP000813463"/>
    </source>
</evidence>
<name>A0ABM3RHB8_SPIOL</name>
<comment type="cofactor">
    <cofactor evidence="1">
        <name>pyridoxal 5'-phosphate</name>
        <dbReference type="ChEBI" id="CHEBI:597326"/>
    </cofactor>
</comment>
<keyword evidence="4" id="KW-1133">Transmembrane helix</keyword>
<dbReference type="InterPro" id="IPR015424">
    <property type="entry name" value="PyrdxlP-dep_Trfase"/>
</dbReference>
<dbReference type="InterPro" id="IPR015421">
    <property type="entry name" value="PyrdxlP-dep_Trfase_major"/>
</dbReference>